<feature type="non-terminal residue" evidence="3">
    <location>
        <position position="160"/>
    </location>
</feature>
<gene>
    <name evidence="3" type="ORF">BDK51DRAFT_29837</name>
</gene>
<keyword evidence="2" id="KW-1133">Transmembrane helix</keyword>
<accession>A0A4P9VXC7</accession>
<evidence type="ECO:0000313" key="4">
    <source>
        <dbReference type="Proteomes" id="UP000269721"/>
    </source>
</evidence>
<feature type="region of interest" description="Disordered" evidence="1">
    <location>
        <begin position="1"/>
        <end position="20"/>
    </location>
</feature>
<keyword evidence="2" id="KW-0472">Membrane</keyword>
<proteinExistence type="predicted"/>
<dbReference type="Proteomes" id="UP000269721">
    <property type="component" value="Unassembled WGS sequence"/>
</dbReference>
<name>A0A4P9VXC7_9FUNG</name>
<feature type="transmembrane region" description="Helical" evidence="2">
    <location>
        <begin position="96"/>
        <end position="113"/>
    </location>
</feature>
<protein>
    <recommendedName>
        <fullName evidence="5">Transmembrane proteins 14C-domain-containing protein</fullName>
    </recommendedName>
</protein>
<evidence type="ECO:0008006" key="5">
    <source>
        <dbReference type="Google" id="ProtNLM"/>
    </source>
</evidence>
<feature type="transmembrane region" description="Helical" evidence="2">
    <location>
        <begin position="66"/>
        <end position="84"/>
    </location>
</feature>
<keyword evidence="2" id="KW-0812">Transmembrane</keyword>
<evidence type="ECO:0000313" key="3">
    <source>
        <dbReference type="EMBL" id="RKO83555.1"/>
    </source>
</evidence>
<dbReference type="OrthoDB" id="5537068at2759"/>
<evidence type="ECO:0000256" key="1">
    <source>
        <dbReference type="SAM" id="MobiDB-lite"/>
    </source>
</evidence>
<reference evidence="4" key="1">
    <citation type="journal article" date="2018" name="Nat. Microbiol.">
        <title>Leveraging single-cell genomics to expand the fungal tree of life.</title>
        <authorList>
            <person name="Ahrendt S.R."/>
            <person name="Quandt C.A."/>
            <person name="Ciobanu D."/>
            <person name="Clum A."/>
            <person name="Salamov A."/>
            <person name="Andreopoulos B."/>
            <person name="Cheng J.F."/>
            <person name="Woyke T."/>
            <person name="Pelin A."/>
            <person name="Henrissat B."/>
            <person name="Reynolds N.K."/>
            <person name="Benny G.L."/>
            <person name="Smith M.E."/>
            <person name="James T.Y."/>
            <person name="Grigoriev I.V."/>
        </authorList>
    </citation>
    <scope>NUCLEOTIDE SEQUENCE [LARGE SCALE GENOMIC DNA]</scope>
</reference>
<organism evidence="3 4">
    <name type="scientific">Blyttiomyces helicus</name>
    <dbReference type="NCBI Taxonomy" id="388810"/>
    <lineage>
        <taxon>Eukaryota</taxon>
        <taxon>Fungi</taxon>
        <taxon>Fungi incertae sedis</taxon>
        <taxon>Chytridiomycota</taxon>
        <taxon>Chytridiomycota incertae sedis</taxon>
        <taxon>Chytridiomycetes</taxon>
        <taxon>Chytridiomycetes incertae sedis</taxon>
        <taxon>Blyttiomyces</taxon>
    </lineage>
</organism>
<dbReference type="EMBL" id="ML001105">
    <property type="protein sequence ID" value="RKO83555.1"/>
    <property type="molecule type" value="Genomic_DNA"/>
</dbReference>
<keyword evidence="4" id="KW-1185">Reference proteome</keyword>
<dbReference type="AlphaFoldDB" id="A0A4P9VXC7"/>
<evidence type="ECO:0000256" key="2">
    <source>
        <dbReference type="SAM" id="Phobius"/>
    </source>
</evidence>
<sequence length="160" mass="17133">MSRQPHEEDSTTPADEPGWGNLPFRYLSEIVAGASSKLDPSPHFLSAGVCTGASIYALRTLRSPTLAVAAAGFGFGYLGAGYLIKTRKDVRSGYEVGFVTSLLLLLYTLPTSIRTRGAARLHGIEAITGAAGTVANGNKWLRVREGQPRHVVDREIYGAE</sequence>